<dbReference type="SUPFAM" id="SSF47413">
    <property type="entry name" value="lambda repressor-like DNA-binding domains"/>
    <property type="match status" value="1"/>
</dbReference>
<dbReference type="CDD" id="cd00093">
    <property type="entry name" value="HTH_XRE"/>
    <property type="match status" value="1"/>
</dbReference>
<dbReference type="EMBL" id="SRMB01000006">
    <property type="protein sequence ID" value="TGE22586.1"/>
    <property type="molecule type" value="Genomic_DNA"/>
</dbReference>
<dbReference type="RefSeq" id="WP_135398370.1">
    <property type="nucleotide sequence ID" value="NZ_SRMB01000006.1"/>
</dbReference>
<accession>A0A4Z0PZC2</accession>
<gene>
    <name evidence="2" type="ORF">E5K02_22905</name>
</gene>
<reference evidence="2 3" key="1">
    <citation type="submission" date="2019-04" db="EMBL/GenBank/DDBJ databases">
        <authorList>
            <person name="Feng G."/>
            <person name="Zhang J."/>
            <person name="Zhu H."/>
        </authorList>
    </citation>
    <scope>NUCLEOTIDE SEQUENCE [LARGE SCALE GENOMIC DNA]</scope>
    <source>
        <strain evidence="2 3">9PBR-1</strain>
    </source>
</reference>
<comment type="caution">
    <text evidence="2">The sequence shown here is derived from an EMBL/GenBank/DDBJ whole genome shotgun (WGS) entry which is preliminary data.</text>
</comment>
<name>A0A4Z0PZC2_9BACT</name>
<dbReference type="InterPro" id="IPR010982">
    <property type="entry name" value="Lambda_DNA-bd_dom_sf"/>
</dbReference>
<dbReference type="SMART" id="SM00530">
    <property type="entry name" value="HTH_XRE"/>
    <property type="match status" value="1"/>
</dbReference>
<dbReference type="OrthoDB" id="8690238at2"/>
<dbReference type="Gene3D" id="1.10.260.40">
    <property type="entry name" value="lambda repressor-like DNA-binding domains"/>
    <property type="match status" value="1"/>
</dbReference>
<dbReference type="AlphaFoldDB" id="A0A4Z0PZC2"/>
<organism evidence="2 3">
    <name type="scientific">Hymenobacter metallicola</name>
    <dbReference type="NCBI Taxonomy" id="2563114"/>
    <lineage>
        <taxon>Bacteria</taxon>
        <taxon>Pseudomonadati</taxon>
        <taxon>Bacteroidota</taxon>
        <taxon>Cytophagia</taxon>
        <taxon>Cytophagales</taxon>
        <taxon>Hymenobacteraceae</taxon>
        <taxon>Hymenobacter</taxon>
    </lineage>
</organism>
<dbReference type="Proteomes" id="UP000298471">
    <property type="component" value="Unassembled WGS sequence"/>
</dbReference>
<evidence type="ECO:0000313" key="3">
    <source>
        <dbReference type="Proteomes" id="UP000298471"/>
    </source>
</evidence>
<evidence type="ECO:0000313" key="2">
    <source>
        <dbReference type="EMBL" id="TGE22586.1"/>
    </source>
</evidence>
<dbReference type="PROSITE" id="PS50943">
    <property type="entry name" value="HTH_CROC1"/>
    <property type="match status" value="1"/>
</dbReference>
<keyword evidence="3" id="KW-1185">Reference proteome</keyword>
<dbReference type="GO" id="GO:0003677">
    <property type="term" value="F:DNA binding"/>
    <property type="evidence" value="ECO:0007669"/>
    <property type="project" value="InterPro"/>
</dbReference>
<sequence length="115" mass="12819">MLSKSVIMDWYALSDVAAVKEIGRNLQLIRLNQDISQQEMAIQTGLSRRTISQVENGRPASTLTLVQLLRALGRLDVLEVLEESATISPLQAVRLAGQQRQRASRRDEESSTSEL</sequence>
<evidence type="ECO:0000259" key="1">
    <source>
        <dbReference type="PROSITE" id="PS50943"/>
    </source>
</evidence>
<proteinExistence type="predicted"/>
<dbReference type="InterPro" id="IPR001387">
    <property type="entry name" value="Cro/C1-type_HTH"/>
</dbReference>
<dbReference type="Pfam" id="PF01381">
    <property type="entry name" value="HTH_3"/>
    <property type="match status" value="1"/>
</dbReference>
<feature type="domain" description="HTH cro/C1-type" evidence="1">
    <location>
        <begin position="26"/>
        <end position="78"/>
    </location>
</feature>
<protein>
    <submittedName>
        <fullName evidence="2">XRE family transcriptional regulator</fullName>
    </submittedName>
</protein>